<evidence type="ECO:0000313" key="1">
    <source>
        <dbReference type="EMBL" id="KAJ0044399.1"/>
    </source>
</evidence>
<comment type="caution">
    <text evidence="1">The sequence shown here is derived from an EMBL/GenBank/DDBJ whole genome shotgun (WGS) entry which is preliminary data.</text>
</comment>
<accession>A0ACC0Z0B9</accession>
<gene>
    <name evidence="1" type="ORF">Pint_03679</name>
</gene>
<dbReference type="EMBL" id="CM047738">
    <property type="protein sequence ID" value="KAJ0044399.1"/>
    <property type="molecule type" value="Genomic_DNA"/>
</dbReference>
<proteinExistence type="predicted"/>
<name>A0ACC0Z0B9_9ROSI</name>
<evidence type="ECO:0000313" key="2">
    <source>
        <dbReference type="Proteomes" id="UP001163603"/>
    </source>
</evidence>
<sequence length="1029" mass="113114">MQSYIVYLGTHPVQLNASLVDHDHAVLYHYELLGSCLGSIKKAKSSLFYSYNRFINGFACVLHDDDVPKVQKHPKVISVFLNHGRKLQTTHSWNFLGLEKDYDNIPSNSIWKKTNFGEDVIIGNIDSGVWPESKSFADEGIGPVPKRWQGTCNSKDEVKCNRKLIGVRYFNKGYLKYARRVARRHNSTYTVTPKMMTSRDFNGHGTHTLSTAGGNLVPNVNVFGNGNGTAKGGSPRARVASYKVCWEPIDNRQCFDADIMAAIEAAISDGVDVLSISIGGGPEEYFNDGVAIGSFHAVKQGISVVVSGGNQGPMPGSVGNIAPWLFTIGASTTDREFVNYVTLGNKKIFKGVSLSDKGLKSEKFYPMITGEDARANDTPVKNASACQPGTLDPEKVKGKILVCLWLGSKQLETGKYADKLDAVGMILANHKKLPNVAFTNMHVLPTSHINSKDVAHISNVKTEFDTKAAPAIAGFSARGPNMIDPTILKPDVIAPGVNIIAANSEATSPTNLNSDNRRIPYITMSGTSMACPHVSGIVGLIKAVHRDWSPAAIRSAIMTTSRKTDANSNPIVYENDNSSANPFAYGAGLPNPNSALDPGLVYDLNAESYLNYLCAHGYNQSLIRAFTISEKPYSCPESFNVMNLNYPSIVLPYLNGSIELTRSLKNVGSPGTYNVTVNAPSGVSIVVEPSSLNFEKYGQEKKFVIRFSPRSSDKGYRFGEMIWSDGMHNVRSPIVVKNDPKKVNGTIVVCLDEMLTDRDDKTNEALIEQCRTCETEHCNGSPGLVYDLTPEDYMNYLRRNTVDFIMQNNKVPASMEIEAVQPESISESGSLPPKPKFKPLKAHEMSDGRVQFRKVSVPPHRYSPLKKAWMDIYTPVYEGMKIDIRMNLKARKVELKTRPDTPDISNLQKCADFVHAFMLGFDVIDAIALLRLDELYVESFEIKDVKTLRGEHLSRAIGRLSGKGGKTKFAIENATKTRIMIADTKIHILGSFASIKIARDSLCSLILGSPAGKVYSKLRSVTARLAERF</sequence>
<organism evidence="1 2">
    <name type="scientific">Pistacia integerrima</name>
    <dbReference type="NCBI Taxonomy" id="434235"/>
    <lineage>
        <taxon>Eukaryota</taxon>
        <taxon>Viridiplantae</taxon>
        <taxon>Streptophyta</taxon>
        <taxon>Embryophyta</taxon>
        <taxon>Tracheophyta</taxon>
        <taxon>Spermatophyta</taxon>
        <taxon>Magnoliopsida</taxon>
        <taxon>eudicotyledons</taxon>
        <taxon>Gunneridae</taxon>
        <taxon>Pentapetalae</taxon>
        <taxon>rosids</taxon>
        <taxon>malvids</taxon>
        <taxon>Sapindales</taxon>
        <taxon>Anacardiaceae</taxon>
        <taxon>Pistacia</taxon>
    </lineage>
</organism>
<keyword evidence="2" id="KW-1185">Reference proteome</keyword>
<dbReference type="Proteomes" id="UP001163603">
    <property type="component" value="Chromosome 3"/>
</dbReference>
<protein>
    <submittedName>
        <fullName evidence="1">Uncharacterized protein</fullName>
    </submittedName>
</protein>
<reference evidence="2" key="1">
    <citation type="journal article" date="2023" name="G3 (Bethesda)">
        <title>Genome assembly and association tests identify interacting loci associated with vigor, precocity, and sex in interspecific pistachio rootstocks.</title>
        <authorList>
            <person name="Palmer W."/>
            <person name="Jacygrad E."/>
            <person name="Sagayaradj S."/>
            <person name="Cavanaugh K."/>
            <person name="Han R."/>
            <person name="Bertier L."/>
            <person name="Beede B."/>
            <person name="Kafkas S."/>
            <person name="Golino D."/>
            <person name="Preece J."/>
            <person name="Michelmore R."/>
        </authorList>
    </citation>
    <scope>NUCLEOTIDE SEQUENCE [LARGE SCALE GENOMIC DNA]</scope>
</reference>